<feature type="transmembrane region" description="Helical" evidence="7">
    <location>
        <begin position="215"/>
        <end position="239"/>
    </location>
</feature>
<evidence type="ECO:0000256" key="3">
    <source>
        <dbReference type="ARBA" id="ARBA00022475"/>
    </source>
</evidence>
<feature type="transmembrane region" description="Helical" evidence="7">
    <location>
        <begin position="12"/>
        <end position="30"/>
    </location>
</feature>
<dbReference type="InterPro" id="IPR006304">
    <property type="entry name" value="T3SS_SpaR/YscT"/>
</dbReference>
<gene>
    <name evidence="8" type="ORF">FNU76_00080</name>
</gene>
<evidence type="ECO:0000256" key="4">
    <source>
        <dbReference type="ARBA" id="ARBA00022692"/>
    </source>
</evidence>
<name>A0A516S9N8_9NEIS</name>
<dbReference type="GO" id="GO:0005886">
    <property type="term" value="C:plasma membrane"/>
    <property type="evidence" value="ECO:0007669"/>
    <property type="project" value="UniProtKB-SubCell"/>
</dbReference>
<accession>A0A516S9N8</accession>
<evidence type="ECO:0000256" key="5">
    <source>
        <dbReference type="ARBA" id="ARBA00022989"/>
    </source>
</evidence>
<dbReference type="AlphaFoldDB" id="A0A516S9N8"/>
<dbReference type="KEGG" id="cari:FNU76_00080"/>
<dbReference type="NCBIfam" id="TIGR01401">
    <property type="entry name" value="fliR_like_III"/>
    <property type="match status" value="1"/>
</dbReference>
<feature type="transmembrane region" description="Helical" evidence="7">
    <location>
        <begin position="79"/>
        <end position="103"/>
    </location>
</feature>
<dbReference type="PANTHER" id="PTHR30065">
    <property type="entry name" value="FLAGELLAR BIOSYNTHETIC PROTEIN FLIR"/>
    <property type="match status" value="1"/>
</dbReference>
<keyword evidence="3 7" id="KW-1003">Cell membrane</keyword>
<dbReference type="GO" id="GO:0006605">
    <property type="term" value="P:protein targeting"/>
    <property type="evidence" value="ECO:0007669"/>
    <property type="project" value="UniProtKB-UniRule"/>
</dbReference>
<organism evidence="8 9">
    <name type="scientific">Chitinimonas arctica</name>
    <dbReference type="NCBI Taxonomy" id="2594795"/>
    <lineage>
        <taxon>Bacteria</taxon>
        <taxon>Pseudomonadati</taxon>
        <taxon>Pseudomonadota</taxon>
        <taxon>Betaproteobacteria</taxon>
        <taxon>Neisseriales</taxon>
        <taxon>Chitinibacteraceae</taxon>
        <taxon>Chitinimonas</taxon>
    </lineage>
</organism>
<dbReference type="InterPro" id="IPR002010">
    <property type="entry name" value="T3SS_IM_R"/>
</dbReference>
<keyword evidence="6 7" id="KW-0472">Membrane</keyword>
<keyword evidence="4 7" id="KW-0812">Transmembrane</keyword>
<evidence type="ECO:0000256" key="6">
    <source>
        <dbReference type="ARBA" id="ARBA00023136"/>
    </source>
</evidence>
<dbReference type="PRINTS" id="PR00953">
    <property type="entry name" value="TYPE3IMRPROT"/>
</dbReference>
<feature type="transmembrane region" description="Helical" evidence="7">
    <location>
        <begin position="124"/>
        <end position="144"/>
    </location>
</feature>
<dbReference type="Pfam" id="PF01311">
    <property type="entry name" value="Bac_export_1"/>
    <property type="match status" value="1"/>
</dbReference>
<evidence type="ECO:0000256" key="2">
    <source>
        <dbReference type="ARBA" id="ARBA00009772"/>
    </source>
</evidence>
<proteinExistence type="inferred from homology"/>
<evidence type="ECO:0000313" key="9">
    <source>
        <dbReference type="Proteomes" id="UP000317550"/>
    </source>
</evidence>
<comment type="subcellular location">
    <subcellularLocation>
        <location evidence="1 7">Cell membrane</location>
        <topology evidence="1 7">Multi-pass membrane protein</topology>
    </subcellularLocation>
</comment>
<evidence type="ECO:0000256" key="1">
    <source>
        <dbReference type="ARBA" id="ARBA00004651"/>
    </source>
</evidence>
<dbReference type="RefSeq" id="WP_143855790.1">
    <property type="nucleotide sequence ID" value="NZ_CP041730.1"/>
</dbReference>
<keyword evidence="5 7" id="KW-1133">Transmembrane helix</keyword>
<evidence type="ECO:0000256" key="7">
    <source>
        <dbReference type="RuleBase" id="RU362072"/>
    </source>
</evidence>
<dbReference type="OrthoDB" id="9807748at2"/>
<sequence length="261" mass="28900">MNLLVLEEAMPVLALCMMRPLGVMLLLPIFNASTLGGTLTRNALVMMIAMPVVPVYMDYPVLQQTHGAWAYGLLLSKELLIGFILGFSASISFWAIDMVGFLIDTMRGASMSSVLNPLLGAQSSIFGILFSQVLTVLFLILGGFNQLLEGIYRSYQIIAPGTPLNFGPELMKFLVHEWRLMYELCLGFALPSIVVMVLIDLAMGFVNRSAQQLNVFFLAMPIKSAMVLFLLIVGLNFAFSDYVTRIRHLEKQISALMGSMR</sequence>
<protein>
    <submittedName>
        <fullName evidence="8">EscT/YscT/HrcT family type III secretion system export apparatus protein</fullName>
    </submittedName>
</protein>
<dbReference type="PANTHER" id="PTHR30065:SF7">
    <property type="entry name" value="SECRETION SYSTEM APPARATUS PROTEIN SSAT"/>
    <property type="match status" value="1"/>
</dbReference>
<feature type="transmembrane region" description="Helical" evidence="7">
    <location>
        <begin position="180"/>
        <end position="203"/>
    </location>
</feature>
<keyword evidence="9" id="KW-1185">Reference proteome</keyword>
<dbReference type="Proteomes" id="UP000317550">
    <property type="component" value="Chromosome"/>
</dbReference>
<reference evidence="9" key="1">
    <citation type="submission" date="2019-07" db="EMBL/GenBank/DDBJ databases">
        <title>Chitinimonas sp. nov., isolated from Ny-Alesund, arctica soil.</title>
        <authorList>
            <person name="Xu Q."/>
            <person name="Peng F."/>
        </authorList>
    </citation>
    <scope>NUCLEOTIDE SEQUENCE [LARGE SCALE GENOMIC DNA]</scope>
    <source>
        <strain evidence="9">R3-44</strain>
    </source>
</reference>
<dbReference type="EMBL" id="CP041730">
    <property type="protein sequence ID" value="QDQ24865.1"/>
    <property type="molecule type" value="Genomic_DNA"/>
</dbReference>
<comment type="similarity">
    <text evidence="2 7">Belongs to the FliR/MopE/SpaR family.</text>
</comment>
<evidence type="ECO:0000313" key="8">
    <source>
        <dbReference type="EMBL" id="QDQ24865.1"/>
    </source>
</evidence>